<dbReference type="Pfam" id="PF13520">
    <property type="entry name" value="AA_permease_2"/>
    <property type="match status" value="1"/>
</dbReference>
<feature type="region of interest" description="Disordered" evidence="5">
    <location>
        <begin position="654"/>
        <end position="698"/>
    </location>
</feature>
<feature type="transmembrane region" description="Helical" evidence="6">
    <location>
        <begin position="441"/>
        <end position="459"/>
    </location>
</feature>
<evidence type="ECO:0000256" key="3">
    <source>
        <dbReference type="ARBA" id="ARBA00022989"/>
    </source>
</evidence>
<proteinExistence type="predicted"/>
<dbReference type="EMBL" id="SMKI01000024">
    <property type="protein sequence ID" value="TDC78967.1"/>
    <property type="molecule type" value="Genomic_DNA"/>
</dbReference>
<feature type="transmembrane region" description="Helical" evidence="6">
    <location>
        <begin position="64"/>
        <end position="80"/>
    </location>
</feature>
<evidence type="ECO:0000256" key="6">
    <source>
        <dbReference type="SAM" id="Phobius"/>
    </source>
</evidence>
<dbReference type="GO" id="GO:0016020">
    <property type="term" value="C:membrane"/>
    <property type="evidence" value="ECO:0007669"/>
    <property type="project" value="UniProtKB-SubCell"/>
</dbReference>
<dbReference type="AlphaFoldDB" id="A0A4R4TM08"/>
<dbReference type="OrthoDB" id="9759676at2"/>
<protein>
    <submittedName>
        <fullName evidence="7">APC family permease</fullName>
    </submittedName>
</protein>
<keyword evidence="4 6" id="KW-0472">Membrane</keyword>
<dbReference type="InterPro" id="IPR053153">
    <property type="entry name" value="APC_K+_Transporter"/>
</dbReference>
<dbReference type="RefSeq" id="WP_132816422.1">
    <property type="nucleotide sequence ID" value="NZ_SMKI01000024.1"/>
</dbReference>
<dbReference type="Gene3D" id="1.20.1740.10">
    <property type="entry name" value="Amino acid/polyamine transporter I"/>
    <property type="match status" value="1"/>
</dbReference>
<dbReference type="PANTHER" id="PTHR47704:SF1">
    <property type="entry name" value="POTASSIUM TRANSPORTER KIMA"/>
    <property type="match status" value="1"/>
</dbReference>
<feature type="transmembrane region" description="Helical" evidence="6">
    <location>
        <begin position="398"/>
        <end position="420"/>
    </location>
</feature>
<dbReference type="PANTHER" id="PTHR47704">
    <property type="entry name" value="POTASSIUM TRANSPORTER KIMA"/>
    <property type="match status" value="1"/>
</dbReference>
<feature type="transmembrane region" description="Helical" evidence="6">
    <location>
        <begin position="465"/>
        <end position="483"/>
    </location>
</feature>
<evidence type="ECO:0000256" key="5">
    <source>
        <dbReference type="SAM" id="MobiDB-lite"/>
    </source>
</evidence>
<evidence type="ECO:0000313" key="8">
    <source>
        <dbReference type="Proteomes" id="UP000295345"/>
    </source>
</evidence>
<dbReference type="GO" id="GO:0022857">
    <property type="term" value="F:transmembrane transporter activity"/>
    <property type="evidence" value="ECO:0007669"/>
    <property type="project" value="InterPro"/>
</dbReference>
<feature type="transmembrane region" description="Helical" evidence="6">
    <location>
        <begin position="114"/>
        <end position="136"/>
    </location>
</feature>
<comment type="subcellular location">
    <subcellularLocation>
        <location evidence="1">Membrane</location>
        <topology evidence="1">Multi-pass membrane protein</topology>
    </subcellularLocation>
</comment>
<sequence length="698" mass="75848">MAVTKRFLLGRALRSDTLRETLLPKRIALPVFASDPLSSVAYAPGEVLLILSIAGLSVYHHSGWITLAIVLLMITVVASYRQTVHAYPGGGGAYAVAAANFGRRAGLTVGSALLVDYVLTVAVSVSAGIDNLGSAIGVVKDHAVLAAFVVIVLLMLLNLRGVKESGTLFAIPTYAFVVAVLGTVAWGGFRWLVLDDHMRAPTAHFEIVPEQTGLSALAMGFLLLRAFSSGCAALTGVEAISNGVPAFREPKERNAATTLLIMGTLATTMFLGVMALALHTDVHMAENPARDLLIDGRPAGDGYHQEPVIAQVGAAVFGSGSFPFFVLAAATALVLFLAANTAYNGFPVLGSILAQDRYLPRQLHTRGDRLAFSNGIAFLTLLAALLVAVFDANVNQLIQLYIVGVFVSFTFSQSGMVRHWNRLLAAETDRRARRRMARARALNGFGAGLCALVLAIVVLTKFTQGAWVSLVGMALFYSLMNAIRRHYDRVAAELALDPSEKRPDVRASQVHAVVLVSKIHKPTLRALSYAKLLRADSLVAVTIAVDPEEADGLRAEWRRWDLDVPLQVLEAPYREITHPFVGFVKELRHRHPNDVVSVIIPEYVVGRWYEALLHNQSALRLKGRLLLTPGVTVTSVPWQLSSAEAAKARLRRRAPFHPPGHVRRGFHRPHLPHLPHVPHWPHRNDGNGGGSEERRRRP</sequence>
<keyword evidence="8" id="KW-1185">Reference proteome</keyword>
<evidence type="ECO:0000256" key="2">
    <source>
        <dbReference type="ARBA" id="ARBA00022692"/>
    </source>
</evidence>
<evidence type="ECO:0000313" key="7">
    <source>
        <dbReference type="EMBL" id="TDC78967.1"/>
    </source>
</evidence>
<dbReference type="Proteomes" id="UP000295345">
    <property type="component" value="Unassembled WGS sequence"/>
</dbReference>
<feature type="transmembrane region" description="Helical" evidence="6">
    <location>
        <begin position="171"/>
        <end position="193"/>
    </location>
</feature>
<feature type="transmembrane region" description="Helical" evidence="6">
    <location>
        <begin position="142"/>
        <end position="159"/>
    </location>
</feature>
<comment type="caution">
    <text evidence="7">The sequence shown here is derived from an EMBL/GenBank/DDBJ whole genome shotgun (WGS) entry which is preliminary data.</text>
</comment>
<accession>A0A4R4TM08</accession>
<dbReference type="InterPro" id="IPR002293">
    <property type="entry name" value="AA/rel_permease1"/>
</dbReference>
<evidence type="ECO:0000256" key="4">
    <source>
        <dbReference type="ARBA" id="ARBA00023136"/>
    </source>
</evidence>
<feature type="compositionally biased region" description="Basic residues" evidence="5">
    <location>
        <begin position="654"/>
        <end position="673"/>
    </location>
</feature>
<feature type="transmembrane region" description="Helical" evidence="6">
    <location>
        <begin position="324"/>
        <end position="349"/>
    </location>
</feature>
<feature type="transmembrane region" description="Helical" evidence="6">
    <location>
        <begin position="258"/>
        <end position="278"/>
    </location>
</feature>
<feature type="transmembrane region" description="Helical" evidence="6">
    <location>
        <begin position="213"/>
        <end position="237"/>
    </location>
</feature>
<name>A0A4R4TM08_9ACTN</name>
<gene>
    <name evidence="7" type="ORF">E1283_03820</name>
</gene>
<keyword evidence="3 6" id="KW-1133">Transmembrane helix</keyword>
<evidence type="ECO:0000256" key="1">
    <source>
        <dbReference type="ARBA" id="ARBA00004141"/>
    </source>
</evidence>
<keyword evidence="2 6" id="KW-0812">Transmembrane</keyword>
<reference evidence="7 8" key="1">
    <citation type="submission" date="2019-03" db="EMBL/GenBank/DDBJ databases">
        <title>Draft genome sequences of novel Actinobacteria.</title>
        <authorList>
            <person name="Sahin N."/>
            <person name="Ay H."/>
            <person name="Saygin H."/>
        </authorList>
    </citation>
    <scope>NUCLEOTIDE SEQUENCE [LARGE SCALE GENOMIC DNA]</scope>
    <source>
        <strain evidence="7 8">DSM 41900</strain>
    </source>
</reference>
<feature type="transmembrane region" description="Helical" evidence="6">
    <location>
        <begin position="370"/>
        <end position="392"/>
    </location>
</feature>
<organism evidence="7 8">
    <name type="scientific">Streptomyces hainanensis</name>
    <dbReference type="NCBI Taxonomy" id="402648"/>
    <lineage>
        <taxon>Bacteria</taxon>
        <taxon>Bacillati</taxon>
        <taxon>Actinomycetota</taxon>
        <taxon>Actinomycetes</taxon>
        <taxon>Kitasatosporales</taxon>
        <taxon>Streptomycetaceae</taxon>
        <taxon>Streptomyces</taxon>
    </lineage>
</organism>